<dbReference type="Proteomes" id="UP000887576">
    <property type="component" value="Unplaced"/>
</dbReference>
<name>A0AC34PXM1_9BILA</name>
<proteinExistence type="predicted"/>
<accession>A0AC34PXM1</accession>
<evidence type="ECO:0000313" key="1">
    <source>
        <dbReference type="Proteomes" id="UP000887576"/>
    </source>
</evidence>
<sequence length="210" mass="22997">MDNTKQFSSVTYPCLFKLTGDGSNVANFYDFKGNYPNLSGFVSTVFQNGNKICNNPSSTVPQVPNSQNSILYQIPTPNTPNNTNVYCNYMNNVQKYAFGAPSKYIQVLFTQLNMNYGSDSITIDIDGTPVASLSGQYGFNPFYCLPNGDNANSIVGVIFKSSGGKVLSGFTSYVTLYDDYTTCSKATTPAPTTLGFFVENSEYRLMPLNI</sequence>
<protein>
    <submittedName>
        <fullName evidence="2">CUB domain-containing protein</fullName>
    </submittedName>
</protein>
<evidence type="ECO:0000313" key="2">
    <source>
        <dbReference type="WBParaSite" id="JU765_v2.g10950.t1"/>
    </source>
</evidence>
<reference evidence="2" key="1">
    <citation type="submission" date="2022-11" db="UniProtKB">
        <authorList>
            <consortium name="WormBaseParasite"/>
        </authorList>
    </citation>
    <scope>IDENTIFICATION</scope>
</reference>
<organism evidence="1 2">
    <name type="scientific">Panagrolaimus sp. JU765</name>
    <dbReference type="NCBI Taxonomy" id="591449"/>
    <lineage>
        <taxon>Eukaryota</taxon>
        <taxon>Metazoa</taxon>
        <taxon>Ecdysozoa</taxon>
        <taxon>Nematoda</taxon>
        <taxon>Chromadorea</taxon>
        <taxon>Rhabditida</taxon>
        <taxon>Tylenchina</taxon>
        <taxon>Panagrolaimomorpha</taxon>
        <taxon>Panagrolaimoidea</taxon>
        <taxon>Panagrolaimidae</taxon>
        <taxon>Panagrolaimus</taxon>
    </lineage>
</organism>
<dbReference type="WBParaSite" id="JU765_v2.g10950.t1">
    <property type="protein sequence ID" value="JU765_v2.g10950.t1"/>
    <property type="gene ID" value="JU765_v2.g10950"/>
</dbReference>